<dbReference type="AlphaFoldDB" id="A0A8H3V774"/>
<feature type="compositionally biased region" description="Polar residues" evidence="5">
    <location>
        <begin position="1"/>
        <end position="30"/>
    </location>
</feature>
<feature type="region of interest" description="Disordered" evidence="5">
    <location>
        <begin position="143"/>
        <end position="241"/>
    </location>
</feature>
<proteinExistence type="predicted"/>
<comment type="subcellular location">
    <subcellularLocation>
        <location evidence="1">Membrane</location>
        <topology evidence="1">Multi-pass membrane protein</topology>
    </subcellularLocation>
</comment>
<evidence type="ECO:0000256" key="2">
    <source>
        <dbReference type="ARBA" id="ARBA00022692"/>
    </source>
</evidence>
<feature type="domain" description="Major facilitator superfamily (MFS) profile" evidence="7">
    <location>
        <begin position="253"/>
        <end position="700"/>
    </location>
</feature>
<feature type="compositionally biased region" description="Polar residues" evidence="5">
    <location>
        <begin position="143"/>
        <end position="165"/>
    </location>
</feature>
<feature type="transmembrane region" description="Helical" evidence="6">
    <location>
        <begin position="348"/>
        <end position="369"/>
    </location>
</feature>
<feature type="non-terminal residue" evidence="8">
    <location>
        <position position="700"/>
    </location>
</feature>
<dbReference type="CDD" id="cd17323">
    <property type="entry name" value="MFS_Tpo1_MDR_like"/>
    <property type="match status" value="1"/>
</dbReference>
<reference evidence="8 9" key="1">
    <citation type="submission" date="2019-07" db="EMBL/GenBank/DDBJ databases">
        <title>Venturia inaequalis Genome Resource.</title>
        <authorList>
            <person name="Lichtner F.J."/>
        </authorList>
    </citation>
    <scope>NUCLEOTIDE SEQUENCE [LARGE SCALE GENOMIC DNA]</scope>
    <source>
        <strain evidence="8 9">DMI_063113</strain>
    </source>
</reference>
<feature type="compositionally biased region" description="Polar residues" evidence="5">
    <location>
        <begin position="38"/>
        <end position="50"/>
    </location>
</feature>
<dbReference type="SUPFAM" id="SSF103473">
    <property type="entry name" value="MFS general substrate transporter"/>
    <property type="match status" value="1"/>
</dbReference>
<feature type="transmembrane region" description="Helical" evidence="6">
    <location>
        <begin position="251"/>
        <end position="271"/>
    </location>
</feature>
<protein>
    <recommendedName>
        <fullName evidence="7">Major facilitator superfamily (MFS) profile domain-containing protein</fullName>
    </recommendedName>
</protein>
<feature type="transmembrane region" description="Helical" evidence="6">
    <location>
        <begin position="484"/>
        <end position="509"/>
    </location>
</feature>
<keyword evidence="9" id="KW-1185">Reference proteome</keyword>
<comment type="caution">
    <text evidence="8">The sequence shown here is derived from an EMBL/GenBank/DDBJ whole genome shotgun (WGS) entry which is preliminary data.</text>
</comment>
<feature type="transmembrane region" description="Helical" evidence="6">
    <location>
        <begin position="411"/>
        <end position="437"/>
    </location>
</feature>
<dbReference type="InterPro" id="IPR020846">
    <property type="entry name" value="MFS_dom"/>
</dbReference>
<evidence type="ECO:0000256" key="4">
    <source>
        <dbReference type="ARBA" id="ARBA00023136"/>
    </source>
</evidence>
<feature type="transmembrane region" description="Helical" evidence="6">
    <location>
        <begin position="521"/>
        <end position="542"/>
    </location>
</feature>
<feature type="region of interest" description="Disordered" evidence="5">
    <location>
        <begin position="1"/>
        <end position="67"/>
    </location>
</feature>
<dbReference type="Proteomes" id="UP000490939">
    <property type="component" value="Unassembled WGS sequence"/>
</dbReference>
<feature type="transmembrane region" description="Helical" evidence="6">
    <location>
        <begin position="318"/>
        <end position="336"/>
    </location>
</feature>
<keyword evidence="4 6" id="KW-0472">Membrane</keyword>
<evidence type="ECO:0000256" key="3">
    <source>
        <dbReference type="ARBA" id="ARBA00022989"/>
    </source>
</evidence>
<evidence type="ECO:0000256" key="6">
    <source>
        <dbReference type="SAM" id="Phobius"/>
    </source>
</evidence>
<keyword evidence="2 6" id="KW-0812">Transmembrane</keyword>
<dbReference type="InterPro" id="IPR036259">
    <property type="entry name" value="MFS_trans_sf"/>
</dbReference>
<dbReference type="InterPro" id="IPR011701">
    <property type="entry name" value="MFS"/>
</dbReference>
<evidence type="ECO:0000256" key="1">
    <source>
        <dbReference type="ARBA" id="ARBA00004141"/>
    </source>
</evidence>
<sequence>MAGQNAQRSRSGSNMSANASGITTLPNGRQTYLPDGIPSSSVETFTTPTNSTSHSRTGSGHTRHISLSTASGVTIPISRLSNHSETTLYHAYSSRPESLSSHPHLPLPSTYPFASRPESITSQFPPPSLSAAWRPRYESGTTKYASEESLNSKYTQHESGNSGQGSPAAKRPIPSEIKVDSKHSKPDHGKDDIDVEKMALKKKGGPPGQGGPPPGMGGPPGRRGPKDPNVVEWDGPDDPENPMNFPRWKKWMITVVMGLMTFCITFASSVFSTATEVTAAEFKVSPEVMTLGTSLFVLGFAFGPCVWGPFSELFGRKIPLFIGFFIFAVFQIPVAMAQNVQTIMLCRFFGGLFGSAPLGIVGGAMVDFWEPLDRGIAICIFSAATFLGPVAGPIAGGFITMSSLTWRWTEWLTMIMGFSFGLLGLFTIPETFAPVLLSRKAKKMRYETLNWALHARSDEQQVVPKDLVTKFLFKPFKMLLLDPILLLITLYMSLIYGVLYLLFVAYPIAFSEIRGWNLGVGALPFAAVTVGVLLGALLIVFHSKTRYTRLLKENGSVVPEERLVPMMVGGIIFPAGLFWFAWTSSAHITWIPQVLSGIFIGCGVLLIFLQGLSYIVDCYKWNSASAIAGNTFCRSLVGAGFPLFATTMFHTLGVNWAASLLGFLAAAAATMEPPTSQEPPTFYNQSRSRPAIDRVYTILD</sequence>
<evidence type="ECO:0000259" key="7">
    <source>
        <dbReference type="PROSITE" id="PS50850"/>
    </source>
</evidence>
<organism evidence="8 9">
    <name type="scientific">Venturia inaequalis</name>
    <name type="common">Apple scab fungus</name>
    <dbReference type="NCBI Taxonomy" id="5025"/>
    <lineage>
        <taxon>Eukaryota</taxon>
        <taxon>Fungi</taxon>
        <taxon>Dikarya</taxon>
        <taxon>Ascomycota</taxon>
        <taxon>Pezizomycotina</taxon>
        <taxon>Dothideomycetes</taxon>
        <taxon>Pleosporomycetidae</taxon>
        <taxon>Venturiales</taxon>
        <taxon>Venturiaceae</taxon>
        <taxon>Venturia</taxon>
    </lineage>
</organism>
<dbReference type="GO" id="GO:0022857">
    <property type="term" value="F:transmembrane transporter activity"/>
    <property type="evidence" value="ECO:0007669"/>
    <property type="project" value="InterPro"/>
</dbReference>
<feature type="transmembrane region" description="Helical" evidence="6">
    <location>
        <begin position="563"/>
        <end position="582"/>
    </location>
</feature>
<dbReference type="PANTHER" id="PTHR23502:SF47">
    <property type="entry name" value="MAJOR FACILITATOR SUPERFAMILY (MFS) PROFILE DOMAIN-CONTAINING PROTEIN-RELATED"/>
    <property type="match status" value="1"/>
</dbReference>
<feature type="compositionally biased region" description="Basic and acidic residues" evidence="5">
    <location>
        <begin position="177"/>
        <end position="199"/>
    </location>
</feature>
<dbReference type="Pfam" id="PF07690">
    <property type="entry name" value="MFS_1"/>
    <property type="match status" value="1"/>
</dbReference>
<feature type="transmembrane region" description="Helical" evidence="6">
    <location>
        <begin position="594"/>
        <end position="616"/>
    </location>
</feature>
<name>A0A8H3V774_VENIN</name>
<evidence type="ECO:0000256" key="5">
    <source>
        <dbReference type="SAM" id="MobiDB-lite"/>
    </source>
</evidence>
<dbReference type="Gene3D" id="1.20.1250.20">
    <property type="entry name" value="MFS general substrate transporter like domains"/>
    <property type="match status" value="1"/>
</dbReference>
<feature type="transmembrane region" description="Helical" evidence="6">
    <location>
        <begin position="376"/>
        <end position="399"/>
    </location>
</feature>
<keyword evidence="3 6" id="KW-1133">Transmembrane helix</keyword>
<dbReference type="EMBL" id="WNWR01000341">
    <property type="protein sequence ID" value="KAE9982312.1"/>
    <property type="molecule type" value="Genomic_DNA"/>
</dbReference>
<feature type="transmembrane region" description="Helical" evidence="6">
    <location>
        <begin position="291"/>
        <end position="311"/>
    </location>
</feature>
<dbReference type="GO" id="GO:0005886">
    <property type="term" value="C:plasma membrane"/>
    <property type="evidence" value="ECO:0007669"/>
    <property type="project" value="TreeGrafter"/>
</dbReference>
<dbReference type="FunFam" id="1.20.1250.20:FF:000011">
    <property type="entry name" value="MFS multidrug transporter, putative"/>
    <property type="match status" value="1"/>
</dbReference>
<accession>A0A8H3V774</accession>
<dbReference type="PANTHER" id="PTHR23502">
    <property type="entry name" value="MAJOR FACILITATOR SUPERFAMILY"/>
    <property type="match status" value="1"/>
</dbReference>
<evidence type="ECO:0000313" key="9">
    <source>
        <dbReference type="Proteomes" id="UP000490939"/>
    </source>
</evidence>
<evidence type="ECO:0000313" key="8">
    <source>
        <dbReference type="EMBL" id="KAE9982312.1"/>
    </source>
</evidence>
<dbReference type="PROSITE" id="PS50850">
    <property type="entry name" value="MFS"/>
    <property type="match status" value="1"/>
</dbReference>
<gene>
    <name evidence="8" type="ORF">EG327_005900</name>
</gene>
<feature type="compositionally biased region" description="Low complexity" evidence="5">
    <location>
        <begin position="51"/>
        <end position="60"/>
    </location>
</feature>